<dbReference type="InterPro" id="IPR022742">
    <property type="entry name" value="Hydrolase_4"/>
</dbReference>
<dbReference type="GO" id="GO:0016787">
    <property type="term" value="F:hydrolase activity"/>
    <property type="evidence" value="ECO:0007669"/>
    <property type="project" value="UniProtKB-KW"/>
</dbReference>
<dbReference type="Pfam" id="PF12146">
    <property type="entry name" value="Hydrolase_4"/>
    <property type="match status" value="1"/>
</dbReference>
<feature type="domain" description="Serine aminopeptidase S33" evidence="1">
    <location>
        <begin position="27"/>
        <end position="151"/>
    </location>
</feature>
<organism evidence="2 3">
    <name type="scientific">Parazoarcus communis SWub3 = DSM 12120</name>
    <dbReference type="NCBI Taxonomy" id="1121029"/>
    <lineage>
        <taxon>Bacteria</taxon>
        <taxon>Pseudomonadati</taxon>
        <taxon>Pseudomonadota</taxon>
        <taxon>Betaproteobacteria</taxon>
        <taxon>Rhodocyclales</taxon>
        <taxon>Zoogloeaceae</taxon>
        <taxon>Parazoarcus</taxon>
    </lineage>
</organism>
<reference evidence="2 3" key="1">
    <citation type="submission" date="2018-06" db="EMBL/GenBank/DDBJ databases">
        <title>Azoarcus communis strain SWub3 genome.</title>
        <authorList>
            <person name="Zorraquino Salvo V."/>
            <person name="Toubiana D."/>
            <person name="Blumwald E."/>
        </authorList>
    </citation>
    <scope>NUCLEOTIDE SEQUENCE [LARGE SCALE GENOMIC DNA]</scope>
    <source>
        <strain evidence="2 3">SWub3</strain>
    </source>
</reference>
<keyword evidence="3" id="KW-1185">Reference proteome</keyword>
<protein>
    <submittedName>
        <fullName evidence="2">Hydrolase 2, exosortase A system-associated</fullName>
    </submittedName>
</protein>
<name>A0A323VD97_9RHOO</name>
<comment type="caution">
    <text evidence="2">The sequence shown here is derived from an EMBL/GenBank/DDBJ whole genome shotgun (WGS) entry which is preliminary data.</text>
</comment>
<dbReference type="SUPFAM" id="SSF53474">
    <property type="entry name" value="alpha/beta-Hydrolases"/>
    <property type="match status" value="1"/>
</dbReference>
<evidence type="ECO:0000313" key="3">
    <source>
        <dbReference type="Proteomes" id="UP000248259"/>
    </source>
</evidence>
<sequence length="275" mass="29562">MTILREAFYLDTSKGTRFCLLRRPVGAPRGAVLHVPPFAEEMNKSRRMVALAAERMASQGWAVLQVDLMGCGDSHGDFGEAEWGDWLDDLTLAHSWLQQHAVAAPPVLWSLRAGSLLLADWLRRTEALTAGLLMWQPVLNGRQHLTQFLRLKAANEMLADADASAVMSQVRAALAGGQGVEIAGYLLSPGLARGLEAASVSLPIGYRGPVALIELRAEAGVGPSPGVSVWGQKQVDAGLAPILRVVQGPAFWQTQEIELAPDLLACTDEVLGCLR</sequence>
<keyword evidence="2" id="KW-0378">Hydrolase</keyword>
<dbReference type="RefSeq" id="WP_110522549.1">
    <property type="nucleotide sequence ID" value="NZ_QKOE01000001.1"/>
</dbReference>
<evidence type="ECO:0000313" key="2">
    <source>
        <dbReference type="EMBL" id="PZA18248.1"/>
    </source>
</evidence>
<dbReference type="InterPro" id="IPR029058">
    <property type="entry name" value="AB_hydrolase_fold"/>
</dbReference>
<evidence type="ECO:0000259" key="1">
    <source>
        <dbReference type="Pfam" id="PF12146"/>
    </source>
</evidence>
<dbReference type="OrthoDB" id="8525674at2"/>
<dbReference type="EMBL" id="QKOE01000001">
    <property type="protein sequence ID" value="PZA18248.1"/>
    <property type="molecule type" value="Genomic_DNA"/>
</dbReference>
<dbReference type="InterPro" id="IPR017532">
    <property type="entry name" value="Hydrolase-2_PEP"/>
</dbReference>
<gene>
    <name evidence="2" type="ORF">DNK49_01560</name>
</gene>
<dbReference type="Gene3D" id="3.40.50.1820">
    <property type="entry name" value="alpha/beta hydrolase"/>
    <property type="match status" value="1"/>
</dbReference>
<accession>A0A323VD97</accession>
<dbReference type="AlphaFoldDB" id="A0A323VD97"/>
<proteinExistence type="predicted"/>
<dbReference type="Proteomes" id="UP000248259">
    <property type="component" value="Unassembled WGS sequence"/>
</dbReference>
<dbReference type="NCBIfam" id="TIGR03101">
    <property type="entry name" value="hydr2_PEP"/>
    <property type="match status" value="1"/>
</dbReference>